<evidence type="ECO:0000313" key="2">
    <source>
        <dbReference type="Proteomes" id="UP000007807"/>
    </source>
</evidence>
<dbReference type="KEGG" id="mcj:MCON_0733"/>
<dbReference type="AlphaFoldDB" id="F4BXV9"/>
<dbReference type="InParanoid" id="F4BXV9"/>
<keyword evidence="2" id="KW-1185">Reference proteome</keyword>
<gene>
    <name evidence="1" type="ordered locus">MCON_0733</name>
</gene>
<proteinExistence type="predicted"/>
<name>F4BXV9_METSG</name>
<dbReference type="HOGENOM" id="CLU_1131602_0_0_2"/>
<organism evidence="1 2">
    <name type="scientific">Methanothrix soehngenii (strain ATCC 5969 / DSM 3671 / JCM 10134 / NBRC 103675 / OCM 69 / GP-6)</name>
    <name type="common">Methanosaeta concilii</name>
    <dbReference type="NCBI Taxonomy" id="990316"/>
    <lineage>
        <taxon>Archaea</taxon>
        <taxon>Methanobacteriati</taxon>
        <taxon>Methanobacteriota</taxon>
        <taxon>Stenosarchaea group</taxon>
        <taxon>Methanomicrobia</taxon>
        <taxon>Methanotrichales</taxon>
        <taxon>Methanotrichaceae</taxon>
        <taxon>Methanothrix</taxon>
    </lineage>
</organism>
<protein>
    <submittedName>
        <fullName evidence="1">Uncharacterized protein</fullName>
    </submittedName>
</protein>
<dbReference type="GeneID" id="10460449"/>
<dbReference type="STRING" id="990316.MCON_0733"/>
<evidence type="ECO:0000313" key="1">
    <source>
        <dbReference type="EMBL" id="AEB67543.1"/>
    </source>
</evidence>
<sequence>MIFNLAKRSLVSLLCLGIALAGIVLVGFALAADNQGDGTYDAYPGGPQPVTGQQAQATIVSTTTPGQTATTVVQESVTSTVKTGKPLIQIGSVGRAESVTTNSKITATYTTQAPPVTEQKVLLNYNVQTAPPTAVYYSGTFMPWASFSQTFQANSPLLWVASSAGWSWQATCPVGGWIQNLMYVPYTGTMKMYEFYPDGTVKLYSYGFNNPGYKYIWFYADTPGRHVSLFTIFDKPSNYITIDVV</sequence>
<dbReference type="Proteomes" id="UP000007807">
    <property type="component" value="Chromosome"/>
</dbReference>
<dbReference type="EMBL" id="CP002565">
    <property type="protein sequence ID" value="AEB67543.1"/>
    <property type="molecule type" value="Genomic_DNA"/>
</dbReference>
<reference evidence="1 2" key="1">
    <citation type="journal article" date="2011" name="J. Bacteriol.">
        <title>Complete genome sequence of Methanosaeta concilii, a specialist in aceticlastic methanogenesis.</title>
        <authorList>
            <person name="Barber R.D."/>
            <person name="Zhang L."/>
            <person name="Harnack M."/>
            <person name="Olson M.V."/>
            <person name="Kaul R."/>
            <person name="Ingram-Smith C."/>
            <person name="Smith K.S."/>
        </authorList>
    </citation>
    <scope>NUCLEOTIDE SEQUENCE [LARGE SCALE GENOMIC DNA]</scope>
    <source>
        <strain evidence="2">ATCC 5969 / DSM 3671 / JCM 10134 / NBRC 103675 / OCM 69 / GP-6</strain>
    </source>
</reference>
<accession>F4BXV9</accession>
<dbReference type="RefSeq" id="WP_013718601.1">
    <property type="nucleotide sequence ID" value="NC_015416.1"/>
</dbReference>